<evidence type="ECO:0000313" key="1">
    <source>
        <dbReference type="Ensembl" id="ENSSANP00000005583.1"/>
    </source>
</evidence>
<protein>
    <submittedName>
        <fullName evidence="1">Uncharacterized protein</fullName>
    </submittedName>
</protein>
<name>A0A671KJW9_9TELE</name>
<dbReference type="Proteomes" id="UP000472260">
    <property type="component" value="Unassembled WGS sequence"/>
</dbReference>
<reference evidence="1" key="2">
    <citation type="submission" date="2025-09" db="UniProtKB">
        <authorList>
            <consortium name="Ensembl"/>
        </authorList>
    </citation>
    <scope>IDENTIFICATION</scope>
</reference>
<dbReference type="AlphaFoldDB" id="A0A671KJW9"/>
<accession>A0A671KJW9</accession>
<sequence length="154" mass="17438">MWVFSVHVDTDEQIQLHLWSLLHPMTYEVSVAHAPVSLVKTNVCYEEQRKQSFLTLAKENQSPLGLYRNPPTFFFTNPRFVLLISDHCFGLISAAFPGSSLLIGACATLTSYVISPELRPLLTPGTIWSILYDGWMQFLGKSQDIFNITLIVFV</sequence>
<proteinExistence type="predicted"/>
<evidence type="ECO:0000313" key="2">
    <source>
        <dbReference type="Proteomes" id="UP000472260"/>
    </source>
</evidence>
<keyword evidence="2" id="KW-1185">Reference proteome</keyword>
<dbReference type="Ensembl" id="ENSSANT00000006008.1">
    <property type="protein sequence ID" value="ENSSANP00000005583.1"/>
    <property type="gene ID" value="ENSSANG00000003110.1"/>
</dbReference>
<reference evidence="1" key="1">
    <citation type="submission" date="2025-08" db="UniProtKB">
        <authorList>
            <consortium name="Ensembl"/>
        </authorList>
    </citation>
    <scope>IDENTIFICATION</scope>
</reference>
<organism evidence="1 2">
    <name type="scientific">Sinocyclocheilus anshuiensis</name>
    <dbReference type="NCBI Taxonomy" id="1608454"/>
    <lineage>
        <taxon>Eukaryota</taxon>
        <taxon>Metazoa</taxon>
        <taxon>Chordata</taxon>
        <taxon>Craniata</taxon>
        <taxon>Vertebrata</taxon>
        <taxon>Euteleostomi</taxon>
        <taxon>Actinopterygii</taxon>
        <taxon>Neopterygii</taxon>
        <taxon>Teleostei</taxon>
        <taxon>Ostariophysi</taxon>
        <taxon>Cypriniformes</taxon>
        <taxon>Cyprinidae</taxon>
        <taxon>Cyprininae</taxon>
        <taxon>Sinocyclocheilus</taxon>
    </lineage>
</organism>